<dbReference type="AlphaFoldDB" id="A0A0A8XZT7"/>
<accession>A0A0A8XZT7</accession>
<organism evidence="1">
    <name type="scientific">Arundo donax</name>
    <name type="common">Giant reed</name>
    <name type="synonym">Donax arundinaceus</name>
    <dbReference type="NCBI Taxonomy" id="35708"/>
    <lineage>
        <taxon>Eukaryota</taxon>
        <taxon>Viridiplantae</taxon>
        <taxon>Streptophyta</taxon>
        <taxon>Embryophyta</taxon>
        <taxon>Tracheophyta</taxon>
        <taxon>Spermatophyta</taxon>
        <taxon>Magnoliopsida</taxon>
        <taxon>Liliopsida</taxon>
        <taxon>Poales</taxon>
        <taxon>Poaceae</taxon>
        <taxon>PACMAD clade</taxon>
        <taxon>Arundinoideae</taxon>
        <taxon>Arundineae</taxon>
        <taxon>Arundo</taxon>
    </lineage>
</organism>
<proteinExistence type="predicted"/>
<reference evidence="1" key="1">
    <citation type="submission" date="2014-09" db="EMBL/GenBank/DDBJ databases">
        <authorList>
            <person name="Magalhaes I.L.F."/>
            <person name="Oliveira U."/>
            <person name="Santos F.R."/>
            <person name="Vidigal T.H.D.A."/>
            <person name="Brescovit A.D."/>
            <person name="Santos A.J."/>
        </authorList>
    </citation>
    <scope>NUCLEOTIDE SEQUENCE</scope>
    <source>
        <tissue evidence="1">Shoot tissue taken approximately 20 cm above the soil surface</tissue>
    </source>
</reference>
<name>A0A0A8XZT7_ARUDO</name>
<reference evidence="1" key="2">
    <citation type="journal article" date="2015" name="Data Brief">
        <title>Shoot transcriptome of the giant reed, Arundo donax.</title>
        <authorList>
            <person name="Barrero R.A."/>
            <person name="Guerrero F.D."/>
            <person name="Moolhuijzen P."/>
            <person name="Goolsby J.A."/>
            <person name="Tidwell J."/>
            <person name="Bellgard S.E."/>
            <person name="Bellgard M.I."/>
        </authorList>
    </citation>
    <scope>NUCLEOTIDE SEQUENCE</scope>
    <source>
        <tissue evidence="1">Shoot tissue taken approximately 20 cm above the soil surface</tissue>
    </source>
</reference>
<sequence>MKATDAVHQGRRQRLVRAMEMEAMVAAPQ</sequence>
<dbReference type="EMBL" id="GBRH01278494">
    <property type="protein sequence ID" value="JAD19401.1"/>
    <property type="molecule type" value="Transcribed_RNA"/>
</dbReference>
<protein>
    <submittedName>
        <fullName evidence="1">Uncharacterized protein</fullName>
    </submittedName>
</protein>
<evidence type="ECO:0000313" key="1">
    <source>
        <dbReference type="EMBL" id="JAD19401.1"/>
    </source>
</evidence>